<accession>A0A1H6BFW8</accession>
<dbReference type="PANTHER" id="PTHR30589:SF0">
    <property type="entry name" value="PHOSPHATIDYLGLYCEROL--PROLIPOPROTEIN DIACYLGLYCERYL TRANSFERASE"/>
    <property type="match status" value="1"/>
</dbReference>
<dbReference type="Pfam" id="PF01790">
    <property type="entry name" value="LGT"/>
    <property type="match status" value="1"/>
</dbReference>
<protein>
    <submittedName>
        <fullName evidence="8">Phosphatidylglycerol:prolipoprotein diacylglycerol transferase</fullName>
    </submittedName>
</protein>
<gene>
    <name evidence="8" type="ORF">SAMN05421819_3678</name>
</gene>
<dbReference type="GO" id="GO:0005886">
    <property type="term" value="C:plasma membrane"/>
    <property type="evidence" value="ECO:0007669"/>
    <property type="project" value="InterPro"/>
</dbReference>
<keyword evidence="2" id="KW-1003">Cell membrane</keyword>
<keyword evidence="6 7" id="KW-0472">Membrane</keyword>
<proteinExistence type="inferred from homology"/>
<evidence type="ECO:0000256" key="5">
    <source>
        <dbReference type="ARBA" id="ARBA00022989"/>
    </source>
</evidence>
<reference evidence="8 9" key="1">
    <citation type="submission" date="2016-10" db="EMBL/GenBank/DDBJ databases">
        <authorList>
            <person name="de Groot N.N."/>
        </authorList>
    </citation>
    <scope>NUCLEOTIDE SEQUENCE [LARGE SCALE GENOMIC DNA]</scope>
    <source>
        <strain evidence="8 9">DSM 22489</strain>
    </source>
</reference>
<sequence length="327" mass="35450">MLRVGSMRVPVFGLLAAVGVIAALLLSQYTARFVGVAPGLLWDAGMTVVVAAFVASRLILIAAAPPTFTKFPMTVLLLPSLTPLGLLLAGVATYAWLRWKKLRVLEVLDAFAPSGCVLAAVLALAHFVEGTEAGMPTRLPWGVVTPGDHILGKVHPVQIYALLLWLAIGAWSLRVLMQRKRVGEAAAWVLLLGGVVTFLLDMLRQPVESQGSAWLDPAQYVALAAILAGAIVRFRPKPWSVTRIEAAEILEEFLDGTSGGWGHETLEYAVVVDPLILEVQRRFVSLPNEFPPAPGSRAYCGPEGFLVLREYVGKLRQEPSFDLKETR</sequence>
<feature type="transmembrane region" description="Helical" evidence="7">
    <location>
        <begin position="6"/>
        <end position="27"/>
    </location>
</feature>
<keyword evidence="8" id="KW-0449">Lipoprotein</keyword>
<feature type="transmembrane region" description="Helical" evidence="7">
    <location>
        <begin position="157"/>
        <end position="173"/>
    </location>
</feature>
<dbReference type="Proteomes" id="UP000236728">
    <property type="component" value="Unassembled WGS sequence"/>
</dbReference>
<dbReference type="InterPro" id="IPR001640">
    <property type="entry name" value="Lgt"/>
</dbReference>
<evidence type="ECO:0000256" key="2">
    <source>
        <dbReference type="ARBA" id="ARBA00022475"/>
    </source>
</evidence>
<keyword evidence="4 7" id="KW-0812">Transmembrane</keyword>
<feature type="transmembrane region" description="Helical" evidence="7">
    <location>
        <begin position="217"/>
        <end position="234"/>
    </location>
</feature>
<evidence type="ECO:0000256" key="1">
    <source>
        <dbReference type="ARBA" id="ARBA00007150"/>
    </source>
</evidence>
<evidence type="ECO:0000256" key="7">
    <source>
        <dbReference type="SAM" id="Phobius"/>
    </source>
</evidence>
<feature type="transmembrane region" description="Helical" evidence="7">
    <location>
        <begin position="104"/>
        <end position="128"/>
    </location>
</feature>
<evidence type="ECO:0000313" key="8">
    <source>
        <dbReference type="EMBL" id="SEG59649.1"/>
    </source>
</evidence>
<evidence type="ECO:0000313" key="9">
    <source>
        <dbReference type="Proteomes" id="UP000236728"/>
    </source>
</evidence>
<organism evidence="8 9">
    <name type="scientific">Bryocella elongata</name>
    <dbReference type="NCBI Taxonomy" id="863522"/>
    <lineage>
        <taxon>Bacteria</taxon>
        <taxon>Pseudomonadati</taxon>
        <taxon>Acidobacteriota</taxon>
        <taxon>Terriglobia</taxon>
        <taxon>Terriglobales</taxon>
        <taxon>Acidobacteriaceae</taxon>
        <taxon>Bryocella</taxon>
    </lineage>
</organism>
<feature type="transmembrane region" description="Helical" evidence="7">
    <location>
        <begin position="39"/>
        <end position="64"/>
    </location>
</feature>
<comment type="similarity">
    <text evidence="1">Belongs to the Lgt family.</text>
</comment>
<dbReference type="GO" id="GO:0042158">
    <property type="term" value="P:lipoprotein biosynthetic process"/>
    <property type="evidence" value="ECO:0007669"/>
    <property type="project" value="InterPro"/>
</dbReference>
<feature type="transmembrane region" description="Helical" evidence="7">
    <location>
        <begin position="76"/>
        <end position="97"/>
    </location>
</feature>
<evidence type="ECO:0000256" key="4">
    <source>
        <dbReference type="ARBA" id="ARBA00022692"/>
    </source>
</evidence>
<dbReference type="PANTHER" id="PTHR30589">
    <property type="entry name" value="PROLIPOPROTEIN DIACYLGLYCERYL TRANSFERASE"/>
    <property type="match status" value="1"/>
</dbReference>
<dbReference type="GO" id="GO:0008961">
    <property type="term" value="F:phosphatidylglycerol-prolipoprotein diacylglyceryl transferase activity"/>
    <property type="evidence" value="ECO:0007669"/>
    <property type="project" value="InterPro"/>
</dbReference>
<evidence type="ECO:0000256" key="6">
    <source>
        <dbReference type="ARBA" id="ARBA00023136"/>
    </source>
</evidence>
<keyword evidence="9" id="KW-1185">Reference proteome</keyword>
<dbReference type="EMBL" id="FNVA01000007">
    <property type="protein sequence ID" value="SEG59649.1"/>
    <property type="molecule type" value="Genomic_DNA"/>
</dbReference>
<keyword evidence="3 8" id="KW-0808">Transferase</keyword>
<dbReference type="AlphaFoldDB" id="A0A1H6BFW8"/>
<feature type="transmembrane region" description="Helical" evidence="7">
    <location>
        <begin position="185"/>
        <end position="205"/>
    </location>
</feature>
<evidence type="ECO:0000256" key="3">
    <source>
        <dbReference type="ARBA" id="ARBA00022679"/>
    </source>
</evidence>
<keyword evidence="5 7" id="KW-1133">Transmembrane helix</keyword>
<name>A0A1H6BFW8_9BACT</name>